<name>A0AC35FCN0_9BILA</name>
<organism evidence="1 2">
    <name type="scientific">Panagrolaimus sp. PS1159</name>
    <dbReference type="NCBI Taxonomy" id="55785"/>
    <lineage>
        <taxon>Eukaryota</taxon>
        <taxon>Metazoa</taxon>
        <taxon>Ecdysozoa</taxon>
        <taxon>Nematoda</taxon>
        <taxon>Chromadorea</taxon>
        <taxon>Rhabditida</taxon>
        <taxon>Tylenchina</taxon>
        <taxon>Panagrolaimomorpha</taxon>
        <taxon>Panagrolaimoidea</taxon>
        <taxon>Panagrolaimidae</taxon>
        <taxon>Panagrolaimus</taxon>
    </lineage>
</organism>
<reference evidence="2" key="1">
    <citation type="submission" date="2022-11" db="UniProtKB">
        <authorList>
            <consortium name="WormBaseParasite"/>
        </authorList>
    </citation>
    <scope>IDENTIFICATION</scope>
</reference>
<accession>A0AC35FCN0</accession>
<evidence type="ECO:0000313" key="1">
    <source>
        <dbReference type="Proteomes" id="UP000887580"/>
    </source>
</evidence>
<evidence type="ECO:0000313" key="2">
    <source>
        <dbReference type="WBParaSite" id="PS1159_v2.g16090.t1"/>
    </source>
</evidence>
<dbReference type="Proteomes" id="UP000887580">
    <property type="component" value="Unplaced"/>
</dbReference>
<sequence length="194" mass="21813">MMKLTVVVFLGIIGVAIAHYNAAKYGDIKKYFSSREEDNKCKLDCTNHAAYVVTLNRLPSVRTCNSGSNENRVFGCATCCEGWGLQRGIEKDAIVHQISSNNLIFFKFLLRQIEEFIPPRPKTCKLNCVNNATVEYFEFGVKTTTPIECDDYKTILESCNICCQHWVLSRGLTTIEVIGNTLGSKCNCCERKCV</sequence>
<dbReference type="WBParaSite" id="PS1159_v2.g16090.t1">
    <property type="protein sequence ID" value="PS1159_v2.g16090.t1"/>
    <property type="gene ID" value="PS1159_v2.g16090"/>
</dbReference>
<protein>
    <submittedName>
        <fullName evidence="2">Uncharacterized protein</fullName>
    </submittedName>
</protein>
<proteinExistence type="predicted"/>